<feature type="compositionally biased region" description="Basic and acidic residues" evidence="1">
    <location>
        <begin position="509"/>
        <end position="523"/>
    </location>
</feature>
<dbReference type="InterPro" id="IPR007454">
    <property type="entry name" value="UPF0250_YbeD-like"/>
</dbReference>
<proteinExistence type="predicted"/>
<feature type="region of interest" description="Disordered" evidence="1">
    <location>
        <begin position="398"/>
        <end position="433"/>
    </location>
</feature>
<evidence type="ECO:0000313" key="3">
    <source>
        <dbReference type="Proteomes" id="UP000012073"/>
    </source>
</evidence>
<accession>R7QM30</accession>
<dbReference type="InterPro" id="IPR027471">
    <property type="entry name" value="YbeD-like_sf"/>
</dbReference>
<dbReference type="SUPFAM" id="SSF117991">
    <property type="entry name" value="YbeD/HP0495-like"/>
    <property type="match status" value="1"/>
</dbReference>
<dbReference type="OMA" id="FVEWAST"/>
<keyword evidence="3" id="KW-1185">Reference proteome</keyword>
<feature type="region of interest" description="Disordered" evidence="1">
    <location>
        <begin position="118"/>
        <end position="212"/>
    </location>
</feature>
<dbReference type="Proteomes" id="UP000012073">
    <property type="component" value="Unassembled WGS sequence"/>
</dbReference>
<dbReference type="KEGG" id="ccp:CHC_T00006176001"/>
<feature type="compositionally biased region" description="Acidic residues" evidence="1">
    <location>
        <begin position="352"/>
        <end position="364"/>
    </location>
</feature>
<dbReference type="RefSeq" id="XP_005718338.1">
    <property type="nucleotide sequence ID" value="XM_005718281.1"/>
</dbReference>
<evidence type="ECO:0000313" key="2">
    <source>
        <dbReference type="EMBL" id="CDF38445.1"/>
    </source>
</evidence>
<feature type="compositionally biased region" description="Pro residues" evidence="1">
    <location>
        <begin position="59"/>
        <end position="72"/>
    </location>
</feature>
<dbReference type="Pfam" id="PF04359">
    <property type="entry name" value="DUF493"/>
    <property type="match status" value="1"/>
</dbReference>
<dbReference type="Gene3D" id="3.30.70.260">
    <property type="match status" value="1"/>
</dbReference>
<name>R7QM30_CHOCR</name>
<reference evidence="3" key="1">
    <citation type="journal article" date="2013" name="Proc. Natl. Acad. Sci. U.S.A.">
        <title>Genome structure and metabolic features in the red seaweed Chondrus crispus shed light on evolution of the Archaeplastida.</title>
        <authorList>
            <person name="Collen J."/>
            <person name="Porcel B."/>
            <person name="Carre W."/>
            <person name="Ball S.G."/>
            <person name="Chaparro C."/>
            <person name="Tonon T."/>
            <person name="Barbeyron T."/>
            <person name="Michel G."/>
            <person name="Noel B."/>
            <person name="Valentin K."/>
            <person name="Elias M."/>
            <person name="Artiguenave F."/>
            <person name="Arun A."/>
            <person name="Aury J.M."/>
            <person name="Barbosa-Neto J.F."/>
            <person name="Bothwell J.H."/>
            <person name="Bouget F.Y."/>
            <person name="Brillet L."/>
            <person name="Cabello-Hurtado F."/>
            <person name="Capella-Gutierrez S."/>
            <person name="Charrier B."/>
            <person name="Cladiere L."/>
            <person name="Cock J.M."/>
            <person name="Coelho S.M."/>
            <person name="Colleoni C."/>
            <person name="Czjzek M."/>
            <person name="Da Silva C."/>
            <person name="Delage L."/>
            <person name="Denoeud F."/>
            <person name="Deschamps P."/>
            <person name="Dittami S.M."/>
            <person name="Gabaldon T."/>
            <person name="Gachon C.M."/>
            <person name="Groisillier A."/>
            <person name="Herve C."/>
            <person name="Jabbari K."/>
            <person name="Katinka M."/>
            <person name="Kloareg B."/>
            <person name="Kowalczyk N."/>
            <person name="Labadie K."/>
            <person name="Leblanc C."/>
            <person name="Lopez P.J."/>
            <person name="McLachlan D.H."/>
            <person name="Meslet-Cladiere L."/>
            <person name="Moustafa A."/>
            <person name="Nehr Z."/>
            <person name="Nyvall Collen P."/>
            <person name="Panaud O."/>
            <person name="Partensky F."/>
            <person name="Poulain J."/>
            <person name="Rensing S.A."/>
            <person name="Rousvoal S."/>
            <person name="Samson G."/>
            <person name="Symeonidi A."/>
            <person name="Weissenbach J."/>
            <person name="Zambounis A."/>
            <person name="Wincker P."/>
            <person name="Boyen C."/>
        </authorList>
    </citation>
    <scope>NUCLEOTIDE SEQUENCE [LARGE SCALE GENOMIC DNA]</scope>
    <source>
        <strain evidence="3">cv. Stackhouse</strain>
    </source>
</reference>
<dbReference type="Gramene" id="CDF38445">
    <property type="protein sequence ID" value="CDF38445"/>
    <property type="gene ID" value="CHC_T00006176001"/>
</dbReference>
<protein>
    <submittedName>
        <fullName evidence="2">Uncharacterized protein</fullName>
    </submittedName>
</protein>
<dbReference type="GeneID" id="17326048"/>
<feature type="compositionally biased region" description="Acidic residues" evidence="1">
    <location>
        <begin position="128"/>
        <end position="182"/>
    </location>
</feature>
<organism evidence="2 3">
    <name type="scientific">Chondrus crispus</name>
    <name type="common">Carrageen Irish moss</name>
    <name type="synonym">Polymorpha crispa</name>
    <dbReference type="NCBI Taxonomy" id="2769"/>
    <lineage>
        <taxon>Eukaryota</taxon>
        <taxon>Rhodophyta</taxon>
        <taxon>Florideophyceae</taxon>
        <taxon>Rhodymeniophycidae</taxon>
        <taxon>Gigartinales</taxon>
        <taxon>Gigartinaceae</taxon>
        <taxon>Chondrus</taxon>
    </lineage>
</organism>
<dbReference type="EMBL" id="HG001932">
    <property type="protein sequence ID" value="CDF38445.1"/>
    <property type="molecule type" value="Genomic_DNA"/>
</dbReference>
<evidence type="ECO:0000256" key="1">
    <source>
        <dbReference type="SAM" id="MobiDB-lite"/>
    </source>
</evidence>
<sequence>MCVPHTMPQLQQTKLTFALAAPLPLFSTRWRPPRQSRYYRYRLMSRSVAVAATDTPLADDPPGPTFAPPPPQTSSNEKDSLLIDPDDREFVEWASTAERDVPTELPDEADEDIIDLVTIDDGPAPPILEDEQDNEEVELEIVGENVDDEDDDTDDDEDGDEEEDEDEELAAQADAEDYEDDIPIATLSKRGGRISTGSRMSGPLAAVDVDDNDDIDDADEILETIDDDIPPIFDGPAALEEEVRPAIDGVDEELFVEVDEESEEDIRSAADILSNSGLLGLGVEGGKRADMSEVTSFAMGGVEGPARPPALAQPEQYDDEVALLDVDDEDLDEEEEQKEELRKEKQSLESYMDADSEEDDDDDIPLTSKSSSGRIWELNDDNYVTITEPGQAYAYELDEEDEEDQEMSTMRRGKQGGWSGGLASYSARDMPEGSPEWVARRAYELVAESNQVEMFQWTRRHRGPPPIIDKLYPADPPPPPRIPRTRLQFSTPDIDASIVGTDSSSVEDEQGRKRTPAPEKVEGSHALDRAVNFPCQYKFKVEGSGDDLIDALIADTEKILGRPVPDSAVHVQPAGRYKRVEIMVEVTSARQVTNLYDTLRNNSGVKYSFG</sequence>
<feature type="compositionally biased region" description="Acidic residues" evidence="1">
    <location>
        <begin position="325"/>
        <end position="338"/>
    </location>
</feature>
<feature type="region of interest" description="Disordered" evidence="1">
    <location>
        <begin position="495"/>
        <end position="523"/>
    </location>
</feature>
<dbReference type="OrthoDB" id="11716at2759"/>
<dbReference type="AlphaFoldDB" id="R7QM30"/>
<gene>
    <name evidence="2" type="ORF">CHC_T00006176001</name>
</gene>
<feature type="region of interest" description="Disordered" evidence="1">
    <location>
        <begin position="325"/>
        <end position="377"/>
    </location>
</feature>
<feature type="region of interest" description="Disordered" evidence="1">
    <location>
        <begin position="52"/>
        <end position="88"/>
    </location>
</feature>